<protein>
    <submittedName>
        <fullName evidence="2">BTB And C-terminal Kelch</fullName>
    </submittedName>
</protein>
<evidence type="ECO:0000259" key="1">
    <source>
        <dbReference type="PROSITE" id="PS50097"/>
    </source>
</evidence>
<feature type="domain" description="BTB" evidence="1">
    <location>
        <begin position="32"/>
        <end position="101"/>
    </location>
</feature>
<dbReference type="Gene3D" id="3.30.710.10">
    <property type="entry name" value="Potassium Channel Kv1.1, Chain A"/>
    <property type="match status" value="1"/>
</dbReference>
<accession>A0ABN7A8A2</accession>
<dbReference type="SUPFAM" id="SSF54695">
    <property type="entry name" value="POZ domain"/>
    <property type="match status" value="1"/>
</dbReference>
<evidence type="ECO:0000313" key="3">
    <source>
        <dbReference type="Proteomes" id="UP001307889"/>
    </source>
</evidence>
<dbReference type="PROSITE" id="PS50097">
    <property type="entry name" value="BTB"/>
    <property type="match status" value="1"/>
</dbReference>
<name>A0ABN7A8A2_9HEMI</name>
<keyword evidence="3" id="KW-1185">Reference proteome</keyword>
<dbReference type="Proteomes" id="UP001307889">
    <property type="component" value="Chromosome 1"/>
</dbReference>
<gene>
    <name evidence="2" type="ORF">NTJ_01327</name>
</gene>
<dbReference type="Pfam" id="PF00651">
    <property type="entry name" value="BTB"/>
    <property type="match status" value="1"/>
</dbReference>
<evidence type="ECO:0000313" key="2">
    <source>
        <dbReference type="EMBL" id="BES88521.1"/>
    </source>
</evidence>
<dbReference type="InterPro" id="IPR000210">
    <property type="entry name" value="BTB/POZ_dom"/>
</dbReference>
<proteinExistence type="predicted"/>
<dbReference type="SMART" id="SM00225">
    <property type="entry name" value="BTB"/>
    <property type="match status" value="1"/>
</dbReference>
<sequence length="445" mass="51196">MTQWVRSKQDWQLTKCSIKERISELLKLSQWTDCTFSVGEENTEIISCHKLVLAASSPVFEALFFGGLSQPSEVIHIPDVEPYIFRLFLNYIYSDNLDLQSIQEAGGLLYVSKKYLMPQLSDVCLCYLLDNTCLRTLWDILAIAEPLDEIELIEECLQIMSKFSYEIWSADRNGHLSKNMLLLLLDRQEMYMKETHLFEFLLYWARKECEYEGLTYNIDNIQSCLHDSGALSKIRFLEMSPADFSKTVVPSCVLSQAECLALESLICNKPVDAKDLACLSGFSLTRHPRHQISPVVRRCTRDISSGRRLSFENCLAQVNITPSARVLVHGFRIASRMSCDRLFNQVYREQLVALVKDEHGNILSQVDYMKKDIAFNTNQHLRLPRPVWFEPGVKYTLQCNYAAGLYPLLHYSEFASAKGASFQFETRLDGRHVCCCFLNSICYSY</sequence>
<organism evidence="2 3">
    <name type="scientific">Nesidiocoris tenuis</name>
    <dbReference type="NCBI Taxonomy" id="355587"/>
    <lineage>
        <taxon>Eukaryota</taxon>
        <taxon>Metazoa</taxon>
        <taxon>Ecdysozoa</taxon>
        <taxon>Arthropoda</taxon>
        <taxon>Hexapoda</taxon>
        <taxon>Insecta</taxon>
        <taxon>Pterygota</taxon>
        <taxon>Neoptera</taxon>
        <taxon>Paraneoptera</taxon>
        <taxon>Hemiptera</taxon>
        <taxon>Heteroptera</taxon>
        <taxon>Panheteroptera</taxon>
        <taxon>Cimicomorpha</taxon>
        <taxon>Miridae</taxon>
        <taxon>Dicyphina</taxon>
        <taxon>Nesidiocoris</taxon>
    </lineage>
</organism>
<dbReference type="PANTHER" id="PTHR45774">
    <property type="entry name" value="BTB/POZ DOMAIN-CONTAINING"/>
    <property type="match status" value="1"/>
</dbReference>
<dbReference type="PANTHER" id="PTHR45774:SF3">
    <property type="entry name" value="BTB (POZ) DOMAIN-CONTAINING 2B-RELATED"/>
    <property type="match status" value="1"/>
</dbReference>
<dbReference type="InterPro" id="IPR011333">
    <property type="entry name" value="SKP1/BTB/POZ_sf"/>
</dbReference>
<dbReference type="EMBL" id="AP028909">
    <property type="protein sequence ID" value="BES88521.1"/>
    <property type="molecule type" value="Genomic_DNA"/>
</dbReference>
<reference evidence="2 3" key="1">
    <citation type="submission" date="2023-09" db="EMBL/GenBank/DDBJ databases">
        <title>Nesidiocoris tenuis whole genome shotgun sequence.</title>
        <authorList>
            <person name="Shibata T."/>
            <person name="Shimoda M."/>
            <person name="Kobayashi T."/>
            <person name="Uehara T."/>
        </authorList>
    </citation>
    <scope>NUCLEOTIDE SEQUENCE [LARGE SCALE GENOMIC DNA]</scope>
    <source>
        <strain evidence="2 3">Japan</strain>
    </source>
</reference>